<dbReference type="EMBL" id="JAAALK010002060">
    <property type="protein sequence ID" value="KAG8037227.1"/>
    <property type="molecule type" value="Genomic_DNA"/>
</dbReference>
<feature type="domain" description="PGG" evidence="3">
    <location>
        <begin position="119"/>
        <end position="172"/>
    </location>
</feature>
<protein>
    <recommendedName>
        <fullName evidence="3">PGG domain-containing protein</fullName>
    </recommendedName>
</protein>
<dbReference type="AlphaFoldDB" id="A0A8J5QVR1"/>
<dbReference type="OrthoDB" id="685552at2759"/>
<accession>A0A8J5QVR1</accession>
<feature type="transmembrane region" description="Helical" evidence="2">
    <location>
        <begin position="119"/>
        <end position="140"/>
    </location>
</feature>
<dbReference type="InterPro" id="IPR026961">
    <property type="entry name" value="PGG_dom"/>
</dbReference>
<keyword evidence="2" id="KW-0472">Membrane</keyword>
<dbReference type="Pfam" id="PF13962">
    <property type="entry name" value="PGG"/>
    <property type="match status" value="1"/>
</dbReference>
<evidence type="ECO:0000256" key="1">
    <source>
        <dbReference type="SAM" id="MobiDB-lite"/>
    </source>
</evidence>
<keyword evidence="2" id="KW-0812">Transmembrane</keyword>
<proteinExistence type="predicted"/>
<name>A0A8J5QVR1_ZIZPA</name>
<reference evidence="4" key="1">
    <citation type="journal article" date="2021" name="bioRxiv">
        <title>Whole Genome Assembly and Annotation of Northern Wild Rice, Zizania palustris L., Supports a Whole Genome Duplication in the Zizania Genus.</title>
        <authorList>
            <person name="Haas M."/>
            <person name="Kono T."/>
            <person name="Macchietto M."/>
            <person name="Millas R."/>
            <person name="McGilp L."/>
            <person name="Shao M."/>
            <person name="Duquette J."/>
            <person name="Hirsch C.N."/>
            <person name="Kimball J."/>
        </authorList>
    </citation>
    <scope>NUCLEOTIDE SEQUENCE</scope>
    <source>
        <tissue evidence="4">Fresh leaf tissue</tissue>
    </source>
</reference>
<feature type="compositionally biased region" description="Basic residues" evidence="1">
    <location>
        <begin position="90"/>
        <end position="101"/>
    </location>
</feature>
<feature type="transmembrane region" description="Helical" evidence="2">
    <location>
        <begin position="146"/>
        <end position="169"/>
    </location>
</feature>
<organism evidence="4 5">
    <name type="scientific">Zizania palustris</name>
    <name type="common">Northern wild rice</name>
    <dbReference type="NCBI Taxonomy" id="103762"/>
    <lineage>
        <taxon>Eukaryota</taxon>
        <taxon>Viridiplantae</taxon>
        <taxon>Streptophyta</taxon>
        <taxon>Embryophyta</taxon>
        <taxon>Tracheophyta</taxon>
        <taxon>Spermatophyta</taxon>
        <taxon>Magnoliopsida</taxon>
        <taxon>Liliopsida</taxon>
        <taxon>Poales</taxon>
        <taxon>Poaceae</taxon>
        <taxon>BOP clade</taxon>
        <taxon>Oryzoideae</taxon>
        <taxon>Oryzeae</taxon>
        <taxon>Zizaniinae</taxon>
        <taxon>Zizania</taxon>
    </lineage>
</organism>
<sequence>MSHSGVAMQASRAPRGSSAVGHQIMAPPPQDTITVGQFSDEAVDKLIARYRGAGRRDGGAPPLPLPGMADVGGNADGLHHVRGGAEPSRRRLAGGRRRQGLRRGLPGPPRQIGLALLRVLLLATATAFASSLCIILLLAITKLFSATNIMAFNLLVAVDMISLAVAFVAGSSSNRNMVFAECPRVCRV</sequence>
<keyword evidence="5" id="KW-1185">Reference proteome</keyword>
<feature type="region of interest" description="Disordered" evidence="1">
    <location>
        <begin position="81"/>
        <end position="104"/>
    </location>
</feature>
<gene>
    <name evidence="4" type="ORF">GUJ93_ZPchr0023g33396</name>
</gene>
<dbReference type="Proteomes" id="UP000729402">
    <property type="component" value="Unassembled WGS sequence"/>
</dbReference>
<feature type="region of interest" description="Disordered" evidence="1">
    <location>
        <begin position="1"/>
        <end position="34"/>
    </location>
</feature>
<keyword evidence="2" id="KW-1133">Transmembrane helix</keyword>
<comment type="caution">
    <text evidence="4">The sequence shown here is derived from an EMBL/GenBank/DDBJ whole genome shotgun (WGS) entry which is preliminary data.</text>
</comment>
<reference evidence="4" key="2">
    <citation type="submission" date="2021-02" db="EMBL/GenBank/DDBJ databases">
        <authorList>
            <person name="Kimball J.A."/>
            <person name="Haas M.W."/>
            <person name="Macchietto M."/>
            <person name="Kono T."/>
            <person name="Duquette J."/>
            <person name="Shao M."/>
        </authorList>
    </citation>
    <scope>NUCLEOTIDE SEQUENCE</scope>
    <source>
        <tissue evidence="4">Fresh leaf tissue</tissue>
    </source>
</reference>
<evidence type="ECO:0000313" key="5">
    <source>
        <dbReference type="Proteomes" id="UP000729402"/>
    </source>
</evidence>
<evidence type="ECO:0000313" key="4">
    <source>
        <dbReference type="EMBL" id="KAG8037227.1"/>
    </source>
</evidence>
<evidence type="ECO:0000259" key="3">
    <source>
        <dbReference type="Pfam" id="PF13962"/>
    </source>
</evidence>
<evidence type="ECO:0000256" key="2">
    <source>
        <dbReference type="SAM" id="Phobius"/>
    </source>
</evidence>